<name>A0A4S2JRV5_9HYME</name>
<feature type="compositionally biased region" description="Basic and acidic residues" evidence="1">
    <location>
        <begin position="20"/>
        <end position="55"/>
    </location>
</feature>
<dbReference type="Proteomes" id="UP000310200">
    <property type="component" value="Unassembled WGS sequence"/>
</dbReference>
<evidence type="ECO:0000313" key="2">
    <source>
        <dbReference type="EMBL" id="TGZ39065.1"/>
    </source>
</evidence>
<feature type="compositionally biased region" description="Basic residues" evidence="1">
    <location>
        <begin position="62"/>
        <end position="75"/>
    </location>
</feature>
<accession>A0A4S2JRV5</accession>
<sequence length="75" mass="9010">METVETKGRDRIIKRKKNNKNSEDATRKDMSHDSWQGHDSDQDREGSCRDHRDQAECTNLYKKQKRTRHRPQHTC</sequence>
<gene>
    <name evidence="2" type="ORF">DBV15_02370</name>
</gene>
<dbReference type="AlphaFoldDB" id="A0A4S2JRV5"/>
<reference evidence="2 3" key="1">
    <citation type="journal article" date="2019" name="Philos. Trans. R. Soc. Lond., B, Biol. Sci.">
        <title>Ant behaviour and brain gene expression of defending hosts depend on the ecological success of the intruding social parasite.</title>
        <authorList>
            <person name="Kaur R."/>
            <person name="Stoldt M."/>
            <person name="Jongepier E."/>
            <person name="Feldmeyer B."/>
            <person name="Menzel F."/>
            <person name="Bornberg-Bauer E."/>
            <person name="Foitzik S."/>
        </authorList>
    </citation>
    <scope>NUCLEOTIDE SEQUENCE [LARGE SCALE GENOMIC DNA]</scope>
    <source>
        <tissue evidence="2">Whole body</tissue>
    </source>
</reference>
<proteinExistence type="predicted"/>
<comment type="caution">
    <text evidence="2">The sequence shown here is derived from an EMBL/GenBank/DDBJ whole genome shotgun (WGS) entry which is preliminary data.</text>
</comment>
<protein>
    <submittedName>
        <fullName evidence="2">Uncharacterized protein</fullName>
    </submittedName>
</protein>
<feature type="compositionally biased region" description="Basic and acidic residues" evidence="1">
    <location>
        <begin position="1"/>
        <end position="11"/>
    </location>
</feature>
<feature type="region of interest" description="Disordered" evidence="1">
    <location>
        <begin position="1"/>
        <end position="75"/>
    </location>
</feature>
<dbReference type="EMBL" id="QBLH01003331">
    <property type="protein sequence ID" value="TGZ39065.1"/>
    <property type="molecule type" value="Genomic_DNA"/>
</dbReference>
<evidence type="ECO:0000313" key="3">
    <source>
        <dbReference type="Proteomes" id="UP000310200"/>
    </source>
</evidence>
<keyword evidence="3" id="KW-1185">Reference proteome</keyword>
<organism evidence="2 3">
    <name type="scientific">Temnothorax longispinosus</name>
    <dbReference type="NCBI Taxonomy" id="300112"/>
    <lineage>
        <taxon>Eukaryota</taxon>
        <taxon>Metazoa</taxon>
        <taxon>Ecdysozoa</taxon>
        <taxon>Arthropoda</taxon>
        <taxon>Hexapoda</taxon>
        <taxon>Insecta</taxon>
        <taxon>Pterygota</taxon>
        <taxon>Neoptera</taxon>
        <taxon>Endopterygota</taxon>
        <taxon>Hymenoptera</taxon>
        <taxon>Apocrita</taxon>
        <taxon>Aculeata</taxon>
        <taxon>Formicoidea</taxon>
        <taxon>Formicidae</taxon>
        <taxon>Myrmicinae</taxon>
        <taxon>Temnothorax</taxon>
    </lineage>
</organism>
<evidence type="ECO:0000256" key="1">
    <source>
        <dbReference type="SAM" id="MobiDB-lite"/>
    </source>
</evidence>